<dbReference type="PANTHER" id="PTHR11140:SF0">
    <property type="entry name" value="PRE-MRNA-PROCESSING-SPLICING FACTOR 8"/>
    <property type="match status" value="1"/>
</dbReference>
<evidence type="ECO:0000313" key="4">
    <source>
        <dbReference type="Proteomes" id="UP000824890"/>
    </source>
</evidence>
<feature type="transmembrane region" description="Helical" evidence="1">
    <location>
        <begin position="150"/>
        <end position="173"/>
    </location>
</feature>
<dbReference type="InterPro" id="IPR021983">
    <property type="entry name" value="PRP8_domainIV"/>
</dbReference>
<feature type="domain" description="PRP8" evidence="2">
    <location>
        <begin position="85"/>
        <end position="124"/>
    </location>
</feature>
<sequence>MIDFIDFFKNIDCNQIIWFVDDSNVYRVTFHKTFEGNLTTKPISGAIFIFNLRSGQLFLKNMHVVTQTCYSFCLLGPVKLLSIQAFWAGQKRLGQLAKWKTAEEVDALVRSLPECSIPSRCALRLRNSSATFHLLSFFPCSYILFDKIHVYLFCLSIYTVFTGLVLFTVEVALRDLILSDYAKKNNRQTWIPKGVLSIYHEEHRPTHILEFSKMVEADIAEGDREDTFA</sequence>
<reference evidence="3 4" key="1">
    <citation type="submission" date="2021-05" db="EMBL/GenBank/DDBJ databases">
        <title>Genome Assembly of Synthetic Allotetraploid Brassica napus Reveals Homoeologous Exchanges between Subgenomes.</title>
        <authorList>
            <person name="Davis J.T."/>
        </authorList>
    </citation>
    <scope>NUCLEOTIDE SEQUENCE [LARGE SCALE GENOMIC DNA]</scope>
    <source>
        <strain evidence="4">cv. Da-Ae</strain>
        <tissue evidence="3">Seedling</tissue>
    </source>
</reference>
<feature type="domain" description="PRP8" evidence="2">
    <location>
        <begin position="10"/>
        <end position="64"/>
    </location>
</feature>
<name>A0ABQ7XRK4_BRANA</name>
<keyword evidence="1" id="KW-0812">Transmembrane</keyword>
<comment type="caution">
    <text evidence="3">The sequence shown here is derived from an EMBL/GenBank/DDBJ whole genome shotgun (WGS) entry which is preliminary data.</text>
</comment>
<keyword evidence="1" id="KW-0472">Membrane</keyword>
<dbReference type="InterPro" id="IPR027652">
    <property type="entry name" value="PRP8"/>
</dbReference>
<dbReference type="EMBL" id="JAGKQM010000019">
    <property type="protein sequence ID" value="KAH0858547.1"/>
    <property type="molecule type" value="Genomic_DNA"/>
</dbReference>
<protein>
    <recommendedName>
        <fullName evidence="2">PRP8 domain-containing protein</fullName>
    </recommendedName>
</protein>
<organism evidence="3 4">
    <name type="scientific">Brassica napus</name>
    <name type="common">Rape</name>
    <dbReference type="NCBI Taxonomy" id="3708"/>
    <lineage>
        <taxon>Eukaryota</taxon>
        <taxon>Viridiplantae</taxon>
        <taxon>Streptophyta</taxon>
        <taxon>Embryophyta</taxon>
        <taxon>Tracheophyta</taxon>
        <taxon>Spermatophyta</taxon>
        <taxon>Magnoliopsida</taxon>
        <taxon>eudicotyledons</taxon>
        <taxon>Gunneridae</taxon>
        <taxon>Pentapetalae</taxon>
        <taxon>rosids</taxon>
        <taxon>malvids</taxon>
        <taxon>Brassicales</taxon>
        <taxon>Brassicaceae</taxon>
        <taxon>Brassiceae</taxon>
        <taxon>Brassica</taxon>
    </lineage>
</organism>
<dbReference type="InterPro" id="IPR012337">
    <property type="entry name" value="RNaseH-like_sf"/>
</dbReference>
<keyword evidence="1" id="KW-1133">Transmembrane helix</keyword>
<evidence type="ECO:0000313" key="3">
    <source>
        <dbReference type="EMBL" id="KAH0858547.1"/>
    </source>
</evidence>
<dbReference type="Pfam" id="PF12134">
    <property type="entry name" value="PRP8_domainIV"/>
    <property type="match status" value="2"/>
</dbReference>
<evidence type="ECO:0000259" key="2">
    <source>
        <dbReference type="Pfam" id="PF12134"/>
    </source>
</evidence>
<accession>A0ABQ7XRK4</accession>
<keyword evidence="4" id="KW-1185">Reference proteome</keyword>
<dbReference type="Proteomes" id="UP000824890">
    <property type="component" value="Unassembled WGS sequence"/>
</dbReference>
<dbReference type="Gene3D" id="3.30.420.230">
    <property type="match status" value="2"/>
</dbReference>
<dbReference type="InterPro" id="IPR043172">
    <property type="entry name" value="Prp8_domainIV_palm"/>
</dbReference>
<proteinExistence type="predicted"/>
<dbReference type="PANTHER" id="PTHR11140">
    <property type="entry name" value="PRE-MRNA SPLICING FACTOR PRP8"/>
    <property type="match status" value="1"/>
</dbReference>
<evidence type="ECO:0000256" key="1">
    <source>
        <dbReference type="SAM" id="Phobius"/>
    </source>
</evidence>
<gene>
    <name evidence="3" type="ORF">HID58_086808</name>
</gene>
<dbReference type="SUPFAM" id="SSF53098">
    <property type="entry name" value="Ribonuclease H-like"/>
    <property type="match status" value="1"/>
</dbReference>